<dbReference type="GO" id="GO:0016787">
    <property type="term" value="F:hydrolase activity"/>
    <property type="evidence" value="ECO:0007669"/>
    <property type="project" value="InterPro"/>
</dbReference>
<sequence length="548" mass="59823">MASNPPGRCCVTGARHEGSSRGEIKIFNDVEVYITYPEDKSTENAILFLTDVMGHRFINAQLIADGFTENGYFVYMPDLFHGDPVSLNPPEDFDIMGWLNGPPGHLSDRVDPIVQASINEMRKTLGCKKIGGVGYCFGAKYVVRNLGYMSGSGDGLDAGYVAHPSFVERDELQAIKKPLAISAAETDAIFPTSKRHESEQVLIGTKIPYQINLFSGVEHGFAVRLSEETPAGNFAKEQAFVQAITWFTLAKSAEAPDKGGLYFRTSVLLQWQSDHLGHGSHNWQVISTKLCSSGALLYLPFINRTSILISTANALRAAIFRGKGSEKGTGNINAQHFKRTEHLTRHLRRRESSESTQLLRADLVSSRYARKALSMSGMLAVFCQEGTLPTSPAKVPWRPPRPYSAAKGDCHTELSTIPDYTSSFTSTSNSAAGRTAPVEVPQDALPSVLLQTRGHHQAEATRAWSETRNEEPDANIAESRRNSLDPTSSRCSGSPQDGHEFCNSYSTIPGTVTTTENPDPVLSTLPRLPNVDSCPVLQSASDIDGRLT</sequence>
<evidence type="ECO:0000256" key="1">
    <source>
        <dbReference type="SAM" id="MobiDB-lite"/>
    </source>
</evidence>
<feature type="region of interest" description="Disordered" evidence="1">
    <location>
        <begin position="452"/>
        <end position="548"/>
    </location>
</feature>
<name>A0A0F9XTI4_TRIHA</name>
<dbReference type="InterPro" id="IPR002925">
    <property type="entry name" value="Dienelactn_hydro"/>
</dbReference>
<proteinExistence type="predicted"/>
<reference evidence="4" key="1">
    <citation type="journal article" date="2015" name="Genome Announc.">
        <title>Draft whole-genome sequence of the biocontrol agent Trichoderma harzianum T6776.</title>
        <authorList>
            <person name="Baroncelli R."/>
            <person name="Piaggeschi G."/>
            <person name="Fiorini L."/>
            <person name="Bertolini E."/>
            <person name="Zapparata A."/>
            <person name="Pe M.E."/>
            <person name="Sarrocco S."/>
            <person name="Vannacci G."/>
        </authorList>
    </citation>
    <scope>NUCLEOTIDE SEQUENCE [LARGE SCALE GENOMIC DNA]</scope>
    <source>
        <strain evidence="4">T6776</strain>
    </source>
</reference>
<evidence type="ECO:0000259" key="2">
    <source>
        <dbReference type="Pfam" id="PF01738"/>
    </source>
</evidence>
<comment type="caution">
    <text evidence="3">The sequence shown here is derived from an EMBL/GenBank/DDBJ whole genome shotgun (WGS) entry which is preliminary data.</text>
</comment>
<feature type="domain" description="Dienelactone hydrolase" evidence="2">
    <location>
        <begin position="31"/>
        <end position="248"/>
    </location>
</feature>
<evidence type="ECO:0000313" key="4">
    <source>
        <dbReference type="Proteomes" id="UP000034112"/>
    </source>
</evidence>
<dbReference type="PANTHER" id="PTHR17630:SF44">
    <property type="entry name" value="PROTEIN AIM2"/>
    <property type="match status" value="1"/>
</dbReference>
<dbReference type="OrthoDB" id="17560at2759"/>
<evidence type="ECO:0000313" key="3">
    <source>
        <dbReference type="EMBL" id="KKP07825.1"/>
    </source>
</evidence>
<feature type="compositionally biased region" description="Polar residues" evidence="1">
    <location>
        <begin position="503"/>
        <end position="517"/>
    </location>
</feature>
<dbReference type="EMBL" id="JOKZ01000001">
    <property type="protein sequence ID" value="KKP07825.1"/>
    <property type="molecule type" value="Genomic_DNA"/>
</dbReference>
<accession>A0A0F9XTI4</accession>
<dbReference type="AlphaFoldDB" id="A0A0F9XTI4"/>
<dbReference type="Gene3D" id="3.40.50.1820">
    <property type="entry name" value="alpha/beta hydrolase"/>
    <property type="match status" value="1"/>
</dbReference>
<dbReference type="SUPFAM" id="SSF53474">
    <property type="entry name" value="alpha/beta-Hydrolases"/>
    <property type="match status" value="1"/>
</dbReference>
<organism evidence="3 4">
    <name type="scientific">Trichoderma harzianum</name>
    <name type="common">Hypocrea lixii</name>
    <dbReference type="NCBI Taxonomy" id="5544"/>
    <lineage>
        <taxon>Eukaryota</taxon>
        <taxon>Fungi</taxon>
        <taxon>Dikarya</taxon>
        <taxon>Ascomycota</taxon>
        <taxon>Pezizomycotina</taxon>
        <taxon>Sordariomycetes</taxon>
        <taxon>Hypocreomycetidae</taxon>
        <taxon>Hypocreales</taxon>
        <taxon>Hypocreaceae</taxon>
        <taxon>Trichoderma</taxon>
    </lineage>
</organism>
<dbReference type="InterPro" id="IPR029058">
    <property type="entry name" value="AB_hydrolase_fold"/>
</dbReference>
<feature type="compositionally biased region" description="Polar residues" evidence="1">
    <location>
        <begin position="484"/>
        <end position="495"/>
    </location>
</feature>
<dbReference type="PANTHER" id="PTHR17630">
    <property type="entry name" value="DIENELACTONE HYDROLASE"/>
    <property type="match status" value="1"/>
</dbReference>
<gene>
    <name evidence="3" type="ORF">THAR02_00033</name>
</gene>
<dbReference type="Proteomes" id="UP000034112">
    <property type="component" value="Unassembled WGS sequence"/>
</dbReference>
<protein>
    <submittedName>
        <fullName evidence="3">Esterase/lipase</fullName>
    </submittedName>
</protein>
<dbReference type="Pfam" id="PF01738">
    <property type="entry name" value="DLH"/>
    <property type="match status" value="1"/>
</dbReference>